<gene>
    <name evidence="5" type="ORF">K402DRAFT_349176</name>
</gene>
<protein>
    <recommendedName>
        <fullName evidence="7">Membrane-associated proteins in eicosanoid and glutathione metabolism</fullName>
    </recommendedName>
</protein>
<dbReference type="InterPro" id="IPR023352">
    <property type="entry name" value="MAPEG-like_dom_sf"/>
</dbReference>
<evidence type="ECO:0000313" key="5">
    <source>
        <dbReference type="EMBL" id="KAF1990083.1"/>
    </source>
</evidence>
<accession>A0A6G1HA31</accession>
<evidence type="ECO:0000313" key="6">
    <source>
        <dbReference type="Proteomes" id="UP000800041"/>
    </source>
</evidence>
<evidence type="ECO:0000256" key="3">
    <source>
        <dbReference type="ARBA" id="ARBA00022989"/>
    </source>
</evidence>
<keyword evidence="4" id="KW-0472">Membrane</keyword>
<dbReference type="InterPro" id="IPR001129">
    <property type="entry name" value="Membr-assoc_MAPEG"/>
</dbReference>
<dbReference type="Gene3D" id="1.20.120.550">
    <property type="entry name" value="Membrane associated eicosanoid/glutathione metabolism-like domain"/>
    <property type="match status" value="1"/>
</dbReference>
<name>A0A6G1HA31_9PEZI</name>
<dbReference type="PANTHER" id="PTHR35371">
    <property type="entry name" value="INNER MEMBRANE PROTEIN"/>
    <property type="match status" value="1"/>
</dbReference>
<organism evidence="5 6">
    <name type="scientific">Aulographum hederae CBS 113979</name>
    <dbReference type="NCBI Taxonomy" id="1176131"/>
    <lineage>
        <taxon>Eukaryota</taxon>
        <taxon>Fungi</taxon>
        <taxon>Dikarya</taxon>
        <taxon>Ascomycota</taxon>
        <taxon>Pezizomycotina</taxon>
        <taxon>Dothideomycetes</taxon>
        <taxon>Pleosporomycetidae</taxon>
        <taxon>Aulographales</taxon>
        <taxon>Aulographaceae</taxon>
    </lineage>
</organism>
<evidence type="ECO:0000256" key="2">
    <source>
        <dbReference type="ARBA" id="ARBA00022692"/>
    </source>
</evidence>
<comment type="subcellular location">
    <subcellularLocation>
        <location evidence="1">Membrane</location>
    </subcellularLocation>
</comment>
<dbReference type="GO" id="GO:0016020">
    <property type="term" value="C:membrane"/>
    <property type="evidence" value="ECO:0007669"/>
    <property type="project" value="UniProtKB-SubCell"/>
</dbReference>
<dbReference type="SUPFAM" id="SSF161084">
    <property type="entry name" value="MAPEG domain-like"/>
    <property type="match status" value="1"/>
</dbReference>
<keyword evidence="6" id="KW-1185">Reference proteome</keyword>
<proteinExistence type="predicted"/>
<dbReference type="AlphaFoldDB" id="A0A6G1HA31"/>
<dbReference type="Proteomes" id="UP000800041">
    <property type="component" value="Unassembled WGS sequence"/>
</dbReference>
<reference evidence="5" key="1">
    <citation type="journal article" date="2020" name="Stud. Mycol.">
        <title>101 Dothideomycetes genomes: a test case for predicting lifestyles and emergence of pathogens.</title>
        <authorList>
            <person name="Haridas S."/>
            <person name="Albert R."/>
            <person name="Binder M."/>
            <person name="Bloem J."/>
            <person name="Labutti K."/>
            <person name="Salamov A."/>
            <person name="Andreopoulos B."/>
            <person name="Baker S."/>
            <person name="Barry K."/>
            <person name="Bills G."/>
            <person name="Bluhm B."/>
            <person name="Cannon C."/>
            <person name="Castanera R."/>
            <person name="Culley D."/>
            <person name="Daum C."/>
            <person name="Ezra D."/>
            <person name="Gonzalez J."/>
            <person name="Henrissat B."/>
            <person name="Kuo A."/>
            <person name="Liang C."/>
            <person name="Lipzen A."/>
            <person name="Lutzoni F."/>
            <person name="Magnuson J."/>
            <person name="Mondo S."/>
            <person name="Nolan M."/>
            <person name="Ohm R."/>
            <person name="Pangilinan J."/>
            <person name="Park H.-J."/>
            <person name="Ramirez L."/>
            <person name="Alfaro M."/>
            <person name="Sun H."/>
            <person name="Tritt A."/>
            <person name="Yoshinaga Y."/>
            <person name="Zwiers L.-H."/>
            <person name="Turgeon B."/>
            <person name="Goodwin S."/>
            <person name="Spatafora J."/>
            <person name="Crous P."/>
            <person name="Grigoriev I."/>
        </authorList>
    </citation>
    <scope>NUCLEOTIDE SEQUENCE</scope>
    <source>
        <strain evidence="5">CBS 113979</strain>
    </source>
</reference>
<sequence length="171" mass="18990">MTDILTNLGLRANTASLPIPSYTPHFIIGNFILAHALTSLRGTKILAGIDNNVCPREDLDRFGPAAVKSGKMTQAQLDTLKRRQAAHANAVENYPFFLGAMIFAELAGLEPAVVNRYAVVYTVIRTVYAVLYARVEKKVLSYLRSVCWWVGNITCFRLIWFAGKALEAKRS</sequence>
<dbReference type="EMBL" id="ML977143">
    <property type="protein sequence ID" value="KAF1990083.1"/>
    <property type="molecule type" value="Genomic_DNA"/>
</dbReference>
<evidence type="ECO:0008006" key="7">
    <source>
        <dbReference type="Google" id="ProtNLM"/>
    </source>
</evidence>
<evidence type="ECO:0000256" key="1">
    <source>
        <dbReference type="ARBA" id="ARBA00004370"/>
    </source>
</evidence>
<dbReference type="PANTHER" id="PTHR35371:SF2">
    <property type="entry name" value="MAPEG FAMILY PROTEIN"/>
    <property type="match status" value="1"/>
</dbReference>
<evidence type="ECO:0000256" key="4">
    <source>
        <dbReference type="ARBA" id="ARBA00023136"/>
    </source>
</evidence>
<keyword evidence="3" id="KW-1133">Transmembrane helix</keyword>
<dbReference type="Pfam" id="PF01124">
    <property type="entry name" value="MAPEG"/>
    <property type="match status" value="1"/>
</dbReference>
<keyword evidence="2" id="KW-0812">Transmembrane</keyword>
<dbReference type="OrthoDB" id="2122304at2759"/>